<keyword evidence="1" id="KW-0472">Membrane</keyword>
<keyword evidence="1" id="KW-0812">Transmembrane</keyword>
<accession>A0A2Y9BIR0</accession>
<organism evidence="2 3">
    <name type="scientific">Faecalicatena orotica</name>
    <dbReference type="NCBI Taxonomy" id="1544"/>
    <lineage>
        <taxon>Bacteria</taxon>
        <taxon>Bacillati</taxon>
        <taxon>Bacillota</taxon>
        <taxon>Clostridia</taxon>
        <taxon>Lachnospirales</taxon>
        <taxon>Lachnospiraceae</taxon>
        <taxon>Faecalicatena</taxon>
    </lineage>
</organism>
<dbReference type="RefSeq" id="WP_278321129.1">
    <property type="nucleotide sequence ID" value="NZ_BAAACK010000005.1"/>
</dbReference>
<proteinExistence type="predicted"/>
<dbReference type="Proteomes" id="UP000245845">
    <property type="component" value="Unassembled WGS sequence"/>
</dbReference>
<reference evidence="2 3" key="1">
    <citation type="submission" date="2018-05" db="EMBL/GenBank/DDBJ databases">
        <title>The Hungate 1000. A catalogue of reference genomes from the rumen microbiome.</title>
        <authorList>
            <person name="Kelly W."/>
        </authorList>
    </citation>
    <scope>NUCLEOTIDE SEQUENCE [LARGE SCALE GENOMIC DNA]</scope>
    <source>
        <strain evidence="2 3">NLAE-zl-C242</strain>
    </source>
</reference>
<evidence type="ECO:0000313" key="3">
    <source>
        <dbReference type="Proteomes" id="UP000245845"/>
    </source>
</evidence>
<name>A0A2Y9BIR0_9FIRM</name>
<gene>
    <name evidence="2" type="ORF">A8806_11312</name>
</gene>
<protein>
    <submittedName>
        <fullName evidence="2">Uncharacterized protein</fullName>
    </submittedName>
</protein>
<comment type="caution">
    <text evidence="2">The sequence shown here is derived from an EMBL/GenBank/DDBJ whole genome shotgun (WGS) entry which is preliminary data.</text>
</comment>
<feature type="transmembrane region" description="Helical" evidence="1">
    <location>
        <begin position="6"/>
        <end position="28"/>
    </location>
</feature>
<evidence type="ECO:0000313" key="2">
    <source>
        <dbReference type="EMBL" id="PWJ23579.1"/>
    </source>
</evidence>
<keyword evidence="1" id="KW-1133">Transmembrane helix</keyword>
<dbReference type="AlphaFoldDB" id="A0A2Y9BIR0"/>
<dbReference type="EMBL" id="QGDL01000013">
    <property type="protein sequence ID" value="PWJ23579.1"/>
    <property type="molecule type" value="Genomic_DNA"/>
</dbReference>
<sequence>MSGEQYMITGAAILLLSTLGLVLAEWMLGRKKKQIREQTYQIYD</sequence>
<evidence type="ECO:0000256" key="1">
    <source>
        <dbReference type="SAM" id="Phobius"/>
    </source>
</evidence>
<keyword evidence="3" id="KW-1185">Reference proteome</keyword>